<evidence type="ECO:0000256" key="4">
    <source>
        <dbReference type="ARBA" id="ARBA00023163"/>
    </source>
</evidence>
<dbReference type="PANTHER" id="PTHR48111:SF54">
    <property type="entry name" value="STAGE 0 SPORULATION PROTEIN A HOMOLOG"/>
    <property type="match status" value="1"/>
</dbReference>
<evidence type="ECO:0000256" key="3">
    <source>
        <dbReference type="ARBA" id="ARBA00023125"/>
    </source>
</evidence>
<evidence type="ECO:0000313" key="10">
    <source>
        <dbReference type="EMBL" id="MDQ0479286.1"/>
    </source>
</evidence>
<feature type="DNA-binding region" description="OmpR/PhoB-type" evidence="7">
    <location>
        <begin position="129"/>
        <end position="229"/>
    </location>
</feature>
<dbReference type="PROSITE" id="PS51755">
    <property type="entry name" value="OMPR_PHOB"/>
    <property type="match status" value="1"/>
</dbReference>
<keyword evidence="6" id="KW-0597">Phosphoprotein</keyword>
<dbReference type="Pfam" id="PF00072">
    <property type="entry name" value="Response_reg"/>
    <property type="match status" value="1"/>
</dbReference>
<feature type="domain" description="Response regulatory" evidence="8">
    <location>
        <begin position="4"/>
        <end position="118"/>
    </location>
</feature>
<evidence type="ECO:0000256" key="2">
    <source>
        <dbReference type="ARBA" id="ARBA00023015"/>
    </source>
</evidence>
<dbReference type="SUPFAM" id="SSF46894">
    <property type="entry name" value="C-terminal effector domain of the bipartite response regulators"/>
    <property type="match status" value="1"/>
</dbReference>
<keyword evidence="11" id="KW-1185">Reference proteome</keyword>
<dbReference type="CDD" id="cd00383">
    <property type="entry name" value="trans_reg_C"/>
    <property type="match status" value="1"/>
</dbReference>
<dbReference type="RefSeq" id="WP_307355381.1">
    <property type="nucleotide sequence ID" value="NZ_BAAACJ010000032.1"/>
</dbReference>
<evidence type="ECO:0000256" key="1">
    <source>
        <dbReference type="ARBA" id="ARBA00018672"/>
    </source>
</evidence>
<dbReference type="InterPro" id="IPR011006">
    <property type="entry name" value="CheY-like_superfamily"/>
</dbReference>
<keyword evidence="2" id="KW-0805">Transcription regulation</keyword>
<evidence type="ECO:0000256" key="6">
    <source>
        <dbReference type="PROSITE-ProRule" id="PRU00169"/>
    </source>
</evidence>
<protein>
    <recommendedName>
        <fullName evidence="1">Stage 0 sporulation protein A homolog</fullName>
    </recommendedName>
</protein>
<comment type="function">
    <text evidence="5">May play the central regulatory role in sporulation. It may be an element of the effector pathway responsible for the activation of sporulation genes in response to nutritional stress. Spo0A may act in concert with spo0H (a sigma factor) to control the expression of some genes that are critical to the sporulation process.</text>
</comment>
<comment type="caution">
    <text evidence="10">The sequence shown here is derived from an EMBL/GenBank/DDBJ whole genome shotgun (WGS) entry which is preliminary data.</text>
</comment>
<reference evidence="10 11" key="1">
    <citation type="submission" date="2023-07" db="EMBL/GenBank/DDBJ databases">
        <title>Genomic Encyclopedia of Type Strains, Phase IV (KMG-IV): sequencing the most valuable type-strain genomes for metagenomic binning, comparative biology and taxonomic classification.</title>
        <authorList>
            <person name="Goeker M."/>
        </authorList>
    </citation>
    <scope>NUCLEOTIDE SEQUENCE [LARGE SCALE GENOMIC DNA]</scope>
    <source>
        <strain evidence="10 11">DSM 1400</strain>
    </source>
</reference>
<dbReference type="Pfam" id="PF00486">
    <property type="entry name" value="Trans_reg_C"/>
    <property type="match status" value="1"/>
</dbReference>
<dbReference type="Gene3D" id="1.10.10.10">
    <property type="entry name" value="Winged helix-like DNA-binding domain superfamily/Winged helix DNA-binding domain"/>
    <property type="match status" value="1"/>
</dbReference>
<keyword evidence="4" id="KW-0804">Transcription</keyword>
<dbReference type="CDD" id="cd17574">
    <property type="entry name" value="REC_OmpR"/>
    <property type="match status" value="1"/>
</dbReference>
<dbReference type="Gene3D" id="3.40.50.2300">
    <property type="match status" value="1"/>
</dbReference>
<evidence type="ECO:0000256" key="7">
    <source>
        <dbReference type="PROSITE-ProRule" id="PRU01091"/>
    </source>
</evidence>
<feature type="modified residue" description="4-aspartylphosphate" evidence="6">
    <location>
        <position position="53"/>
    </location>
</feature>
<evidence type="ECO:0000313" key="11">
    <source>
        <dbReference type="Proteomes" id="UP001224418"/>
    </source>
</evidence>
<dbReference type="PROSITE" id="PS50110">
    <property type="entry name" value="RESPONSE_REGULATORY"/>
    <property type="match status" value="1"/>
</dbReference>
<dbReference type="Proteomes" id="UP001224418">
    <property type="component" value="Unassembled WGS sequence"/>
</dbReference>
<dbReference type="InterPro" id="IPR036388">
    <property type="entry name" value="WH-like_DNA-bd_sf"/>
</dbReference>
<organism evidence="10 11">
    <name type="scientific">Hathewaya limosa</name>
    <name type="common">Clostridium limosum</name>
    <dbReference type="NCBI Taxonomy" id="1536"/>
    <lineage>
        <taxon>Bacteria</taxon>
        <taxon>Bacillati</taxon>
        <taxon>Bacillota</taxon>
        <taxon>Clostridia</taxon>
        <taxon>Eubacteriales</taxon>
        <taxon>Clostridiaceae</taxon>
        <taxon>Hathewaya</taxon>
    </lineage>
</organism>
<dbReference type="InterPro" id="IPR039420">
    <property type="entry name" value="WalR-like"/>
</dbReference>
<dbReference type="SMART" id="SM00448">
    <property type="entry name" value="REC"/>
    <property type="match status" value="1"/>
</dbReference>
<accession>A0ABU0JQB0</accession>
<dbReference type="SUPFAM" id="SSF52172">
    <property type="entry name" value="CheY-like"/>
    <property type="match status" value="1"/>
</dbReference>
<dbReference type="GO" id="GO:0003677">
    <property type="term" value="F:DNA binding"/>
    <property type="evidence" value="ECO:0007669"/>
    <property type="project" value="UniProtKB-KW"/>
</dbReference>
<dbReference type="PANTHER" id="PTHR48111">
    <property type="entry name" value="REGULATOR OF RPOS"/>
    <property type="match status" value="1"/>
</dbReference>
<proteinExistence type="predicted"/>
<dbReference type="EMBL" id="JAUSWN010000007">
    <property type="protein sequence ID" value="MDQ0479286.1"/>
    <property type="molecule type" value="Genomic_DNA"/>
</dbReference>
<keyword evidence="3 7" id="KW-0238">DNA-binding</keyword>
<evidence type="ECO:0000256" key="5">
    <source>
        <dbReference type="ARBA" id="ARBA00024867"/>
    </source>
</evidence>
<dbReference type="SMART" id="SM00862">
    <property type="entry name" value="Trans_reg_C"/>
    <property type="match status" value="1"/>
</dbReference>
<dbReference type="InterPro" id="IPR016032">
    <property type="entry name" value="Sig_transdc_resp-reg_C-effctor"/>
</dbReference>
<evidence type="ECO:0000259" key="9">
    <source>
        <dbReference type="PROSITE" id="PS51755"/>
    </source>
</evidence>
<sequence>MENKVLIVEDEANIRSFVKIFLKNNGFNVFECERGEDALKIVTLEKPNIVILDVMLPGIDGFKVCEELRKQNKNIGIIMLTARGQDNDKIEGFETGADDYMVKPFNPKELLLRIKSLLRRVSEENKEQEDACIISEPFKLDIYAQKLFKNDTEIDMTPREFLLMKTFMENPGKAFSREELLSTVWGWDFYGESKIVDVNMRRLRTKIEDNPSEPKFIETVWGKGYRWVSNI</sequence>
<dbReference type="InterPro" id="IPR001789">
    <property type="entry name" value="Sig_transdc_resp-reg_receiver"/>
</dbReference>
<name>A0ABU0JQB0_HATLI</name>
<gene>
    <name evidence="10" type="ORF">QOZ93_001027</name>
</gene>
<evidence type="ECO:0000259" key="8">
    <source>
        <dbReference type="PROSITE" id="PS50110"/>
    </source>
</evidence>
<dbReference type="InterPro" id="IPR001867">
    <property type="entry name" value="OmpR/PhoB-type_DNA-bd"/>
</dbReference>
<feature type="domain" description="OmpR/PhoB-type" evidence="9">
    <location>
        <begin position="129"/>
        <end position="229"/>
    </location>
</feature>
<dbReference type="Gene3D" id="6.10.250.690">
    <property type="match status" value="1"/>
</dbReference>